<dbReference type="EMBL" id="JARK01001547">
    <property type="protein sequence ID" value="EYB90968.1"/>
    <property type="molecule type" value="Genomic_DNA"/>
</dbReference>
<dbReference type="Proteomes" id="UP000024635">
    <property type="component" value="Unassembled WGS sequence"/>
</dbReference>
<protein>
    <submittedName>
        <fullName evidence="1">Uncharacterized protein</fullName>
    </submittedName>
</protein>
<comment type="caution">
    <text evidence="1">The sequence shown here is derived from an EMBL/GenBank/DDBJ whole genome shotgun (WGS) entry which is preliminary data.</text>
</comment>
<evidence type="ECO:0000313" key="2">
    <source>
        <dbReference type="Proteomes" id="UP000024635"/>
    </source>
</evidence>
<organism evidence="1 2">
    <name type="scientific">Ancylostoma ceylanicum</name>
    <dbReference type="NCBI Taxonomy" id="53326"/>
    <lineage>
        <taxon>Eukaryota</taxon>
        <taxon>Metazoa</taxon>
        <taxon>Ecdysozoa</taxon>
        <taxon>Nematoda</taxon>
        <taxon>Chromadorea</taxon>
        <taxon>Rhabditida</taxon>
        <taxon>Rhabditina</taxon>
        <taxon>Rhabditomorpha</taxon>
        <taxon>Strongyloidea</taxon>
        <taxon>Ancylostomatidae</taxon>
        <taxon>Ancylostomatinae</taxon>
        <taxon>Ancylostoma</taxon>
    </lineage>
</organism>
<keyword evidence="2" id="KW-1185">Reference proteome</keyword>
<dbReference type="AlphaFoldDB" id="A0A016SJT7"/>
<reference evidence="2" key="1">
    <citation type="journal article" date="2015" name="Nat. Genet.">
        <title>The genome and transcriptome of the zoonotic hookworm Ancylostoma ceylanicum identify infection-specific gene families.</title>
        <authorList>
            <person name="Schwarz E.M."/>
            <person name="Hu Y."/>
            <person name="Antoshechkin I."/>
            <person name="Miller M.M."/>
            <person name="Sternberg P.W."/>
            <person name="Aroian R.V."/>
        </authorList>
    </citation>
    <scope>NUCLEOTIDE SEQUENCE</scope>
    <source>
        <strain evidence="2">HY135</strain>
    </source>
</reference>
<evidence type="ECO:0000313" key="1">
    <source>
        <dbReference type="EMBL" id="EYB90968.1"/>
    </source>
</evidence>
<gene>
    <name evidence="1" type="primary">Acey_s0211.g2166</name>
    <name evidence="1" type="ORF">Y032_0211g2166</name>
</gene>
<sequence>MGYCLRTVLSSQAVSPELVFQNIGTESIRARDKLVNTCLLPLRAYATVDQNPINTLLSGRLEASNETMNLCTYLLNIHRLDPSPEE</sequence>
<accession>A0A016SJT7</accession>
<name>A0A016SJT7_9BILA</name>
<proteinExistence type="predicted"/>